<dbReference type="RefSeq" id="WP_015756154.1">
    <property type="nucleotide sequence ID" value="NC_013216.1"/>
</dbReference>
<keyword evidence="5" id="KW-0029">Amino-acid transport</keyword>
<feature type="domain" description="ABC transporter" evidence="9">
    <location>
        <begin position="28"/>
        <end position="264"/>
    </location>
</feature>
<dbReference type="STRING" id="485916.Dtox_0515"/>
<dbReference type="Pfam" id="PF00005">
    <property type="entry name" value="ABC_tran"/>
    <property type="match status" value="1"/>
</dbReference>
<dbReference type="GO" id="GO:0015418">
    <property type="term" value="F:ABC-type quaternary ammonium compound transporting activity"/>
    <property type="evidence" value="ECO:0007669"/>
    <property type="project" value="UniProtKB-EC"/>
</dbReference>
<proteinExistence type="inferred from homology"/>
<dbReference type="PANTHER" id="PTHR43869">
    <property type="entry name" value="GLYCINE BETAINE/PROLINE BETAINE TRANSPORT SYSTEM ATP-BINDING PROTEIN PROV"/>
    <property type="match status" value="1"/>
</dbReference>
<dbReference type="PANTHER" id="PTHR43869:SF1">
    <property type="entry name" value="GLYCINE BETAINE_PROLINE BETAINE TRANSPORT SYSTEM ATP-BINDING PROTEIN PROV"/>
    <property type="match status" value="1"/>
</dbReference>
<evidence type="ECO:0000313" key="11">
    <source>
        <dbReference type="EMBL" id="ACV61435.1"/>
    </source>
</evidence>
<name>C8W5Y0_DESAS</name>
<dbReference type="SMART" id="SM00382">
    <property type="entry name" value="AAA"/>
    <property type="match status" value="1"/>
</dbReference>
<dbReference type="GO" id="GO:0016887">
    <property type="term" value="F:ATP hydrolysis activity"/>
    <property type="evidence" value="ECO:0007669"/>
    <property type="project" value="UniProtKB-UniRule"/>
</dbReference>
<keyword evidence="8" id="KW-1003">Cell membrane</keyword>
<dbReference type="SUPFAM" id="SSF54631">
    <property type="entry name" value="CBS-domain pair"/>
    <property type="match status" value="1"/>
</dbReference>
<feature type="domain" description="CBS" evidence="10">
    <location>
        <begin position="279"/>
        <end position="335"/>
    </location>
</feature>
<dbReference type="SMART" id="SM00116">
    <property type="entry name" value="CBS"/>
    <property type="match status" value="2"/>
</dbReference>
<dbReference type="GO" id="GO:0005524">
    <property type="term" value="F:ATP binding"/>
    <property type="evidence" value="ECO:0007669"/>
    <property type="project" value="UniProtKB-UniRule"/>
</dbReference>
<dbReference type="GO" id="GO:0005886">
    <property type="term" value="C:plasma membrane"/>
    <property type="evidence" value="ECO:0007669"/>
    <property type="project" value="UniProtKB-SubCell"/>
</dbReference>
<dbReference type="Gene3D" id="3.10.580.10">
    <property type="entry name" value="CBS-domain"/>
    <property type="match status" value="1"/>
</dbReference>
<reference evidence="11 12" key="1">
    <citation type="journal article" date="2009" name="Stand. Genomic Sci.">
        <title>Complete genome sequence of Desulfotomaculum acetoxidans type strain (5575).</title>
        <authorList>
            <person name="Spring S."/>
            <person name="Lapidus A."/>
            <person name="Schroder M."/>
            <person name="Gleim D."/>
            <person name="Sims D."/>
            <person name="Meincke L."/>
            <person name="Glavina Del Rio T."/>
            <person name="Tice H."/>
            <person name="Copeland A."/>
            <person name="Cheng J.F."/>
            <person name="Lucas S."/>
            <person name="Chen F."/>
            <person name="Nolan M."/>
            <person name="Bruce D."/>
            <person name="Goodwin L."/>
            <person name="Pitluck S."/>
            <person name="Ivanova N."/>
            <person name="Mavromatis K."/>
            <person name="Mikhailova N."/>
            <person name="Pati A."/>
            <person name="Chen A."/>
            <person name="Palaniappan K."/>
            <person name="Land M."/>
            <person name="Hauser L."/>
            <person name="Chang Y.J."/>
            <person name="Jeffries C.D."/>
            <person name="Chain P."/>
            <person name="Saunders E."/>
            <person name="Brettin T."/>
            <person name="Detter J.C."/>
            <person name="Goker M."/>
            <person name="Bristow J."/>
            <person name="Eisen J.A."/>
            <person name="Markowitz V."/>
            <person name="Hugenholtz P."/>
            <person name="Kyrpides N.C."/>
            <person name="Klenk H.P."/>
            <person name="Han C."/>
        </authorList>
    </citation>
    <scope>NUCLEOTIDE SEQUENCE [LARGE SCALE GENOMIC DNA]</scope>
    <source>
        <strain evidence="12">ATCC 49208 / DSM 771 / VKM B-1644</strain>
    </source>
</reference>
<dbReference type="AlphaFoldDB" id="C8W5Y0"/>
<dbReference type="NCBIfam" id="TIGR01186">
    <property type="entry name" value="proV"/>
    <property type="match status" value="1"/>
</dbReference>
<evidence type="ECO:0000313" key="12">
    <source>
        <dbReference type="Proteomes" id="UP000002217"/>
    </source>
</evidence>
<keyword evidence="12" id="KW-1185">Reference proteome</keyword>
<evidence type="ECO:0000256" key="5">
    <source>
        <dbReference type="ARBA" id="ARBA00022970"/>
    </source>
</evidence>
<dbReference type="InterPro" id="IPR051921">
    <property type="entry name" value="ABC_osmolyte_uptake_ATP-bind"/>
</dbReference>
<dbReference type="eggNOG" id="COG4175">
    <property type="taxonomic scope" value="Bacteria"/>
</dbReference>
<evidence type="ECO:0000259" key="9">
    <source>
        <dbReference type="PROSITE" id="PS50893"/>
    </source>
</evidence>
<dbReference type="EC" id="7.6.2.9" evidence="8"/>
<feature type="domain" description="CBS" evidence="10">
    <location>
        <begin position="339"/>
        <end position="396"/>
    </location>
</feature>
<dbReference type="GO" id="GO:0006865">
    <property type="term" value="P:amino acid transport"/>
    <property type="evidence" value="ECO:0007669"/>
    <property type="project" value="UniProtKB-UniRule"/>
</dbReference>
<dbReference type="Pfam" id="PF00571">
    <property type="entry name" value="CBS"/>
    <property type="match status" value="2"/>
</dbReference>
<evidence type="ECO:0000256" key="2">
    <source>
        <dbReference type="ARBA" id="ARBA00022448"/>
    </source>
</evidence>
<keyword evidence="4 8" id="KW-0067">ATP-binding</keyword>
<dbReference type="InterPro" id="IPR046342">
    <property type="entry name" value="CBS_dom_sf"/>
</dbReference>
<dbReference type="FunFam" id="3.40.50.300:FF:000201">
    <property type="entry name" value="Glycine betaine/L-proline ABC transporter ATP-binding protein"/>
    <property type="match status" value="1"/>
</dbReference>
<dbReference type="KEGG" id="dae:Dtox_0515"/>
<dbReference type="InterPro" id="IPR017871">
    <property type="entry name" value="ABC_transporter-like_CS"/>
</dbReference>
<keyword evidence="2 8" id="KW-0813">Transport</keyword>
<dbReference type="PROSITE" id="PS50893">
    <property type="entry name" value="ABC_TRANSPORTER_2"/>
    <property type="match status" value="1"/>
</dbReference>
<evidence type="ECO:0000256" key="1">
    <source>
        <dbReference type="ARBA" id="ARBA00005417"/>
    </source>
</evidence>
<dbReference type="SUPFAM" id="SSF52540">
    <property type="entry name" value="P-loop containing nucleoside triphosphate hydrolases"/>
    <property type="match status" value="1"/>
</dbReference>
<dbReference type="HOGENOM" id="CLU_000604_2_2_9"/>
<dbReference type="GO" id="GO:0031460">
    <property type="term" value="P:glycine betaine transport"/>
    <property type="evidence" value="ECO:0007669"/>
    <property type="project" value="InterPro"/>
</dbReference>
<accession>C8W5Y0</accession>
<dbReference type="InterPro" id="IPR005892">
    <property type="entry name" value="Gly-betaine_transp_ATP-bd"/>
</dbReference>
<dbReference type="OrthoDB" id="9802264at2"/>
<comment type="catalytic activity">
    <reaction evidence="8">
        <text>a quaternary ammonium(out) + ATP + H2O = a quaternary ammonium(in) + ADP + phosphate + H(+)</text>
        <dbReference type="Rhea" id="RHEA:11036"/>
        <dbReference type="ChEBI" id="CHEBI:15377"/>
        <dbReference type="ChEBI" id="CHEBI:15378"/>
        <dbReference type="ChEBI" id="CHEBI:30616"/>
        <dbReference type="ChEBI" id="CHEBI:35267"/>
        <dbReference type="ChEBI" id="CHEBI:43474"/>
        <dbReference type="ChEBI" id="CHEBI:456216"/>
    </reaction>
</comment>
<dbReference type="InterPro" id="IPR000644">
    <property type="entry name" value="CBS_dom"/>
</dbReference>
<evidence type="ECO:0000259" key="10">
    <source>
        <dbReference type="PROSITE" id="PS51371"/>
    </source>
</evidence>
<comment type="subunit">
    <text evidence="8">The complex is probably composed of two ATP-binding proteins, two transmembrane proteins and a solute-binding protein.</text>
</comment>
<dbReference type="EMBL" id="CP001720">
    <property type="protein sequence ID" value="ACV61435.1"/>
    <property type="molecule type" value="Genomic_DNA"/>
</dbReference>
<dbReference type="InterPro" id="IPR003439">
    <property type="entry name" value="ABC_transporter-like_ATP-bd"/>
</dbReference>
<dbReference type="InterPro" id="IPR027417">
    <property type="entry name" value="P-loop_NTPase"/>
</dbReference>
<gene>
    <name evidence="11" type="ordered locus">Dtox_0515</name>
</gene>
<dbReference type="PROSITE" id="PS51371">
    <property type="entry name" value="CBS"/>
    <property type="match status" value="2"/>
</dbReference>
<comment type="subcellular location">
    <subcellularLocation>
        <location evidence="8">Cell inner membrane</location>
        <topology evidence="8">Peripheral membrane protein</topology>
    </subcellularLocation>
</comment>
<keyword evidence="6 7" id="KW-0129">CBS domain</keyword>
<evidence type="ECO:0000256" key="8">
    <source>
        <dbReference type="RuleBase" id="RU369116"/>
    </source>
</evidence>
<dbReference type="InterPro" id="IPR003593">
    <property type="entry name" value="AAA+_ATPase"/>
</dbReference>
<sequence length="398" mass="44213">MSKIIVQDIIKIFGDHPEQALKLLKQNVSKKEILKKTKQTIGVYNVNFEVGTGEIFVLMGLSGSGKSTLLRLLNRLIEPTRGKVYIDGENVTAVDDEKLREIRRKKIGMVFQRFALFPHRTILENVAYGLEIQGMGKEERAKKARETLKLVGLSGWEDSYPGQLSGGMQQRVGLARALASDPDILLMDEAFSALDPLIRKEMQDELLSLQEQMNKTIIFVTHDLDEALKIGDRIALMNDGTIVQIGTPEEILTNPANEYVEKFVEDVDMTKVLTAEGVMKRPDVIVRLKDGPRSALRLMRENGISSIFVVGKDRKLVGLVVADDALKATQEKRDFSNIIIEDVPTVAPDTPINDLMSLVAESKYPIAVINEDRRLLGIIVRGAVLAGLVRRGGDDNVA</sequence>
<dbReference type="PROSITE" id="PS00211">
    <property type="entry name" value="ABC_TRANSPORTER_1"/>
    <property type="match status" value="1"/>
</dbReference>
<dbReference type="GO" id="GO:0006970">
    <property type="term" value="P:response to osmotic stress"/>
    <property type="evidence" value="ECO:0007669"/>
    <property type="project" value="UniProtKB-ARBA"/>
</dbReference>
<dbReference type="Proteomes" id="UP000002217">
    <property type="component" value="Chromosome"/>
</dbReference>
<dbReference type="CDD" id="cd03294">
    <property type="entry name" value="ABC_Pro_Gly_Betaine"/>
    <property type="match status" value="1"/>
</dbReference>
<comment type="similarity">
    <text evidence="1 8">Belongs to the ABC transporter superfamily.</text>
</comment>
<keyword evidence="8" id="KW-0472">Membrane</keyword>
<evidence type="ECO:0000256" key="6">
    <source>
        <dbReference type="ARBA" id="ARBA00023122"/>
    </source>
</evidence>
<evidence type="ECO:0000256" key="3">
    <source>
        <dbReference type="ARBA" id="ARBA00022741"/>
    </source>
</evidence>
<evidence type="ECO:0000256" key="7">
    <source>
        <dbReference type="PROSITE-ProRule" id="PRU00703"/>
    </source>
</evidence>
<keyword evidence="8" id="KW-0997">Cell inner membrane</keyword>
<dbReference type="Gene3D" id="3.40.50.300">
    <property type="entry name" value="P-loop containing nucleotide triphosphate hydrolases"/>
    <property type="match status" value="1"/>
</dbReference>
<organism evidence="11 12">
    <name type="scientific">Desulfofarcimen acetoxidans (strain ATCC 49208 / DSM 771 / KCTC 5769 / VKM B-1644 / 5575)</name>
    <name type="common">Desulfotomaculum acetoxidans</name>
    <dbReference type="NCBI Taxonomy" id="485916"/>
    <lineage>
        <taxon>Bacteria</taxon>
        <taxon>Bacillati</taxon>
        <taxon>Bacillota</taxon>
        <taxon>Clostridia</taxon>
        <taxon>Eubacteriales</taxon>
        <taxon>Peptococcaceae</taxon>
        <taxon>Desulfofarcimen</taxon>
    </lineage>
</organism>
<keyword evidence="3 8" id="KW-0547">Nucleotide-binding</keyword>
<evidence type="ECO:0000256" key="4">
    <source>
        <dbReference type="ARBA" id="ARBA00022840"/>
    </source>
</evidence>
<protein>
    <recommendedName>
        <fullName evidence="8">Quaternary amine transport ATP-binding protein</fullName>
        <ecNumber evidence="8">7.6.2.9</ecNumber>
    </recommendedName>
</protein>